<accession>S0EWT3</accession>
<dbReference type="Proteomes" id="UP000014227">
    <property type="component" value="Chromosome I"/>
</dbReference>
<keyword evidence="8" id="KW-1185">Reference proteome</keyword>
<reference evidence="8" key="1">
    <citation type="submission" date="2013-03" db="EMBL/GenBank/DDBJ databases">
        <title>Genome sequence of Chthonomonas calidirosea, the first sequenced genome from the Armatimonadetes phylum (formally candidate division OP10).</title>
        <authorList>
            <person name="Lee K.C.Y."/>
            <person name="Morgan X.C."/>
            <person name="Dunfield P.F."/>
            <person name="Tamas I."/>
            <person name="Houghton K.M."/>
            <person name="Vyssotski M."/>
            <person name="Ryan J.L.J."/>
            <person name="Lagutin K."/>
            <person name="McDonald I.R."/>
            <person name="Stott M.B."/>
        </authorList>
    </citation>
    <scope>NUCLEOTIDE SEQUENCE [LARGE SCALE GENOMIC DNA]</scope>
    <source>
        <strain evidence="8">DSM 23976 / ICMP 18418 / T49</strain>
    </source>
</reference>
<dbReference type="InterPro" id="IPR007371">
    <property type="entry name" value="TPK_catalytic"/>
</dbReference>
<dbReference type="EC" id="2.7.6.2" evidence="5"/>
<evidence type="ECO:0000256" key="2">
    <source>
        <dbReference type="ARBA" id="ARBA00022741"/>
    </source>
</evidence>
<organism evidence="7 8">
    <name type="scientific">Chthonomonas calidirosea (strain DSM 23976 / ICMP 18418 / T49)</name>
    <dbReference type="NCBI Taxonomy" id="1303518"/>
    <lineage>
        <taxon>Bacteria</taxon>
        <taxon>Bacillati</taxon>
        <taxon>Armatimonadota</taxon>
        <taxon>Chthonomonadia</taxon>
        <taxon>Chthonomonadales</taxon>
        <taxon>Chthonomonadaceae</taxon>
        <taxon>Chthonomonas</taxon>
    </lineage>
</organism>
<name>S0EWT3_CHTCT</name>
<sequence length="240" mass="25793">MQPPTAILETHLLTIGSAIKNMHVLILANGSPPPRDLAQRVAATADLIIATDGAAMKAYDLGLQPHLICGDFDSIDKAHASQLFPAAEIVVAPNQDYADLEKSLQLARDRGATQVTVLGATGGRLDHTLANLALLLSWHRTMTLCIQEANTFLWCLSANRNSPSKRILPTQPDDIISVIAIEPAILSIHGVQWEADHLLLQPGTRAVSNKALGRNVEIELVQGTVFLCLLSSSIRETPAP</sequence>
<feature type="domain" description="Thiamin pyrophosphokinase catalytic" evidence="6">
    <location>
        <begin position="39"/>
        <end position="141"/>
    </location>
</feature>
<dbReference type="HOGENOM" id="CLU_044237_1_1_0"/>
<protein>
    <recommendedName>
        <fullName evidence="5">Thiamine diphosphokinase</fullName>
        <ecNumber evidence="5">2.7.6.2</ecNumber>
    </recommendedName>
</protein>
<keyword evidence="1 7" id="KW-0808">Transferase</keyword>
<keyword evidence="4" id="KW-0067">ATP-binding</keyword>
<dbReference type="KEGG" id="ccz:CCALI_00381"/>
<evidence type="ECO:0000256" key="5">
    <source>
        <dbReference type="NCBIfam" id="TIGR01378"/>
    </source>
</evidence>
<evidence type="ECO:0000256" key="4">
    <source>
        <dbReference type="ARBA" id="ARBA00022840"/>
    </source>
</evidence>
<keyword evidence="2" id="KW-0547">Nucleotide-binding</keyword>
<evidence type="ECO:0000256" key="1">
    <source>
        <dbReference type="ARBA" id="ARBA00022679"/>
    </source>
</evidence>
<dbReference type="NCBIfam" id="TIGR01378">
    <property type="entry name" value="thi_PPkinase"/>
    <property type="match status" value="1"/>
</dbReference>
<gene>
    <name evidence="7" type="ORF">CCALI_00381</name>
</gene>
<proteinExistence type="predicted"/>
<dbReference type="GO" id="GO:0005524">
    <property type="term" value="F:ATP binding"/>
    <property type="evidence" value="ECO:0007669"/>
    <property type="project" value="UniProtKB-KW"/>
</dbReference>
<dbReference type="PANTHER" id="PTHR41299">
    <property type="entry name" value="THIAMINE PYROPHOSPHOKINASE"/>
    <property type="match status" value="1"/>
</dbReference>
<dbReference type="GO" id="GO:0006772">
    <property type="term" value="P:thiamine metabolic process"/>
    <property type="evidence" value="ECO:0007669"/>
    <property type="project" value="UniProtKB-UniRule"/>
</dbReference>
<dbReference type="eggNOG" id="COG1564">
    <property type="taxonomic scope" value="Bacteria"/>
</dbReference>
<evidence type="ECO:0000313" key="7">
    <source>
        <dbReference type="EMBL" id="CCW34218.1"/>
    </source>
</evidence>
<dbReference type="GO" id="GO:0004788">
    <property type="term" value="F:thiamine diphosphokinase activity"/>
    <property type="evidence" value="ECO:0007669"/>
    <property type="project" value="UniProtKB-UniRule"/>
</dbReference>
<dbReference type="InterPro" id="IPR006282">
    <property type="entry name" value="Thi_PPkinase"/>
</dbReference>
<dbReference type="PANTHER" id="PTHR41299:SF1">
    <property type="entry name" value="THIAMINE PYROPHOSPHOKINASE"/>
    <property type="match status" value="1"/>
</dbReference>
<dbReference type="InParanoid" id="S0EWT3"/>
<dbReference type="GO" id="GO:0009229">
    <property type="term" value="P:thiamine diphosphate biosynthetic process"/>
    <property type="evidence" value="ECO:0007669"/>
    <property type="project" value="InterPro"/>
</dbReference>
<keyword evidence="3 7" id="KW-0418">Kinase</keyword>
<dbReference type="GO" id="GO:0030975">
    <property type="term" value="F:thiamine binding"/>
    <property type="evidence" value="ECO:0007669"/>
    <property type="project" value="InterPro"/>
</dbReference>
<dbReference type="CDD" id="cd07995">
    <property type="entry name" value="TPK"/>
    <property type="match status" value="1"/>
</dbReference>
<dbReference type="Pfam" id="PF04263">
    <property type="entry name" value="TPK_catalytic"/>
    <property type="match status" value="1"/>
</dbReference>
<dbReference type="SUPFAM" id="SSF63999">
    <property type="entry name" value="Thiamin pyrophosphokinase, catalytic domain"/>
    <property type="match status" value="1"/>
</dbReference>
<evidence type="ECO:0000259" key="6">
    <source>
        <dbReference type="Pfam" id="PF04263"/>
    </source>
</evidence>
<dbReference type="GO" id="GO:0016301">
    <property type="term" value="F:kinase activity"/>
    <property type="evidence" value="ECO:0007669"/>
    <property type="project" value="UniProtKB-KW"/>
</dbReference>
<dbReference type="Gene3D" id="3.40.50.10240">
    <property type="entry name" value="Thiamin pyrophosphokinase, catalytic domain"/>
    <property type="match status" value="1"/>
</dbReference>
<dbReference type="STRING" id="454171.CP488_00776"/>
<dbReference type="AlphaFoldDB" id="S0EWT3"/>
<dbReference type="EMBL" id="HF951689">
    <property type="protein sequence ID" value="CCW34218.1"/>
    <property type="molecule type" value="Genomic_DNA"/>
</dbReference>
<dbReference type="PATRIC" id="fig|1303518.3.peg.388"/>
<dbReference type="InterPro" id="IPR036759">
    <property type="entry name" value="TPK_catalytic_sf"/>
</dbReference>
<evidence type="ECO:0000256" key="3">
    <source>
        <dbReference type="ARBA" id="ARBA00022777"/>
    </source>
</evidence>
<dbReference type="InterPro" id="IPR053149">
    <property type="entry name" value="TPK"/>
</dbReference>
<evidence type="ECO:0000313" key="8">
    <source>
        <dbReference type="Proteomes" id="UP000014227"/>
    </source>
</evidence>